<dbReference type="Pfam" id="PF00856">
    <property type="entry name" value="SET"/>
    <property type="match status" value="1"/>
</dbReference>
<gene>
    <name evidence="18" type="ORF">LITE_LOCUS3162</name>
</gene>
<evidence type="ECO:0000259" key="15">
    <source>
        <dbReference type="PROSITE" id="PS50280"/>
    </source>
</evidence>
<keyword evidence="19" id="KW-1185">Reference proteome</keyword>
<evidence type="ECO:0000256" key="1">
    <source>
        <dbReference type="ARBA" id="ARBA00004123"/>
    </source>
</evidence>
<comment type="catalytic activity">
    <reaction evidence="13">
        <text>N(6),N(6)-dimethyl-L-lysyl(4)-[histone H3] + S-adenosyl-L-methionine = N(6),N(6),N(6)-trimethyl-L-lysyl(4)-[histone H3] + S-adenosyl-L-homocysteine + H(+)</text>
        <dbReference type="Rhea" id="RHEA:60272"/>
        <dbReference type="Rhea" id="RHEA-COMP:15537"/>
        <dbReference type="Rhea" id="RHEA-COMP:15540"/>
        <dbReference type="ChEBI" id="CHEBI:15378"/>
        <dbReference type="ChEBI" id="CHEBI:57856"/>
        <dbReference type="ChEBI" id="CHEBI:59789"/>
        <dbReference type="ChEBI" id="CHEBI:61961"/>
        <dbReference type="ChEBI" id="CHEBI:61976"/>
    </reaction>
</comment>
<dbReference type="InterPro" id="IPR003616">
    <property type="entry name" value="Post-SET_dom"/>
</dbReference>
<keyword evidence="9" id="KW-0804">Transcription</keyword>
<dbReference type="AlphaFoldDB" id="A0AAV0H883"/>
<dbReference type="InterPro" id="IPR001214">
    <property type="entry name" value="SET_dom"/>
</dbReference>
<evidence type="ECO:0000256" key="7">
    <source>
        <dbReference type="ARBA" id="ARBA00022884"/>
    </source>
</evidence>
<evidence type="ECO:0000256" key="8">
    <source>
        <dbReference type="ARBA" id="ARBA00023015"/>
    </source>
</evidence>
<evidence type="ECO:0000313" key="19">
    <source>
        <dbReference type="Proteomes" id="UP001154282"/>
    </source>
</evidence>
<dbReference type="PANTHER" id="PTHR45814:SF2">
    <property type="entry name" value="HISTONE-LYSINE N-METHYLTRANSFERASE SETD1"/>
    <property type="match status" value="1"/>
</dbReference>
<dbReference type="SMART" id="SM00508">
    <property type="entry name" value="PostSET"/>
    <property type="match status" value="1"/>
</dbReference>
<evidence type="ECO:0000256" key="13">
    <source>
        <dbReference type="ARBA" id="ARBA00049129"/>
    </source>
</evidence>
<evidence type="ECO:0000256" key="3">
    <source>
        <dbReference type="ARBA" id="ARBA00022603"/>
    </source>
</evidence>
<dbReference type="InterPro" id="IPR003169">
    <property type="entry name" value="GYF"/>
</dbReference>
<evidence type="ECO:0000259" key="17">
    <source>
        <dbReference type="PROSITE" id="PS50868"/>
    </source>
</evidence>
<dbReference type="Proteomes" id="UP001154282">
    <property type="component" value="Unassembled WGS sequence"/>
</dbReference>
<dbReference type="EMBL" id="CAMGYJ010000002">
    <property type="protein sequence ID" value="CAI0381447.1"/>
    <property type="molecule type" value="Genomic_DNA"/>
</dbReference>
<evidence type="ECO:0000259" key="16">
    <source>
        <dbReference type="PROSITE" id="PS50829"/>
    </source>
</evidence>
<feature type="domain" description="Post-SET" evidence="17">
    <location>
        <begin position="1160"/>
        <end position="1176"/>
    </location>
</feature>
<protein>
    <recommendedName>
        <fullName evidence="2">[histone H3]-lysine(4) N-trimethyltransferase</fullName>
        <ecNumber evidence="2">2.1.1.354</ecNumber>
    </recommendedName>
</protein>
<keyword evidence="5" id="KW-0949">S-adenosyl-L-methionine</keyword>
<evidence type="ECO:0000256" key="5">
    <source>
        <dbReference type="ARBA" id="ARBA00022691"/>
    </source>
</evidence>
<evidence type="ECO:0000256" key="6">
    <source>
        <dbReference type="ARBA" id="ARBA00022853"/>
    </source>
</evidence>
<reference evidence="18" key="1">
    <citation type="submission" date="2022-08" db="EMBL/GenBank/DDBJ databases">
        <authorList>
            <person name="Gutierrez-Valencia J."/>
        </authorList>
    </citation>
    <scope>NUCLEOTIDE SEQUENCE</scope>
</reference>
<dbReference type="GO" id="GO:0140999">
    <property type="term" value="F:histone H3K4 trimethyltransferase activity"/>
    <property type="evidence" value="ECO:0007669"/>
    <property type="project" value="UniProtKB-EC"/>
</dbReference>
<keyword evidence="3" id="KW-0489">Methyltransferase</keyword>
<dbReference type="PANTHER" id="PTHR45814">
    <property type="entry name" value="HISTONE-LYSINE N-METHYLTRANSFERASE SETD1"/>
    <property type="match status" value="1"/>
</dbReference>
<proteinExistence type="predicted"/>
<dbReference type="GO" id="GO:0003723">
    <property type="term" value="F:RNA binding"/>
    <property type="evidence" value="ECO:0007669"/>
    <property type="project" value="UniProtKB-KW"/>
</dbReference>
<keyword evidence="8" id="KW-0805">Transcription regulation</keyword>
<comment type="catalytic activity">
    <reaction evidence="11">
        <text>L-lysyl(4)-[histone H3] + 3 S-adenosyl-L-methionine = N(6),N(6),N(6)-trimethyl-L-lysyl(4)-[histone H3] + 3 S-adenosyl-L-homocysteine + 3 H(+)</text>
        <dbReference type="Rhea" id="RHEA:60260"/>
        <dbReference type="Rhea" id="RHEA-COMP:15537"/>
        <dbReference type="Rhea" id="RHEA-COMP:15547"/>
        <dbReference type="ChEBI" id="CHEBI:15378"/>
        <dbReference type="ChEBI" id="CHEBI:29969"/>
        <dbReference type="ChEBI" id="CHEBI:57856"/>
        <dbReference type="ChEBI" id="CHEBI:59789"/>
        <dbReference type="ChEBI" id="CHEBI:61961"/>
        <dbReference type="EC" id="2.1.1.354"/>
    </reaction>
</comment>
<comment type="caution">
    <text evidence="18">The sequence shown here is derived from an EMBL/GenBank/DDBJ whole genome shotgun (WGS) entry which is preliminary data.</text>
</comment>
<sequence>MVSSKSFPHRHYSFSSRKRLKVSSFEHHETGSQTCIGDFDDVSTVMHSDSKECLLHGCHHCVYASSSCYNMLEDTNPALEMDCELNGEGSDVPVTSNDAGASKSVYPLPAFVTGWMYVNELNQMCGPYIDAQLHEGLSSGFLPGDLQVFPVLNQRITNPVPLRYFQQFPDHVQSGFMYLGSGISNALLPMPDSASATHGPEGHGWSSSLASNSQKKHGKGESVPVFPYSELSEDDSCWLFEDDEGKKHGPYNLLELYSWHCYGYLRDTSMIHHTQKDAGPFPLLSVLDAWRTARVESRSAPNVMLESCSPENLTREISQEISSQLHSAIVKAARRVVLHEIISNSITEFLDVKKTRGLPKLDIQTAETHPSKGEVLPKNTKSVGSIDNFQVSHAVLCRALFNCCMEVLWNAVCYDTVVEYSASWRKRKIWSGHSQNGFPSDLDIYGKKFQASVTDFFLPTEEISGCDGDCPPGFEFVRTRTENQTGIPDTKELILKPSEETIPSCMDCNNDDIKCFSESVENELHKSTNACLVAFVGTLVKEEVIRVANIREDGKIADIAIHGADEFTNPVLHEEQSGSTGIPLSNPKCASLAVANQLALKNTTSSFLASTFGKAHICGLNVASSPTPPGSEDGVTTLLPPLCKFHVSTSNEPHSRIKQYIALALCRQKLHDNAVGEWKNCFFDDLLQQHFPSFLAFAEGCGFDGDKGGVDNQSGESLKLCMSKSVGGCSPTGKYTYYRKKKTSRTKLASSLELVSPAESRGQLLESSREHISLKIAAKAAEAERSVSKHTKTDIYESQKKLSLSSRPLKGIAEGSRRLERSSARKTSCRRVKKTTQAVQGDEFTDNAHKTSRSVVDSHDVENETNDSSSTAGVKNSPTLNISKKKLYCKQSHDTKPSKLKRKHLPIGTGLPVQCTKIVKTENVSDKQALPHVGLENKKSRSFQLSITCPPSDGCARSSINGWEWHLWSLNASPSERAFVRGQFVRSKCSSSETCASQFANGRGLSARTNRAKVRNLLAAAEGAELLKATQLKARKKRLRFQRSKIHDWGLVALEPIDAEDFVIEYVGELIRSRISDIREGLYEKMGIGSSYLFRLDDDHVVDATKCGGIARFINHSCEPNCYTKVISVEGQKKIFIYAKRHIDAGEEITYNYKFPLEEKKIPCNCGSRKCRGSLN</sequence>
<dbReference type="Gene3D" id="2.170.270.10">
    <property type="entry name" value="SET domain"/>
    <property type="match status" value="1"/>
</dbReference>
<dbReference type="SMART" id="SM00317">
    <property type="entry name" value="SET"/>
    <property type="match status" value="1"/>
</dbReference>
<dbReference type="EC" id="2.1.1.354" evidence="2"/>
<feature type="compositionally biased region" description="Polar residues" evidence="14">
    <location>
        <begin position="866"/>
        <end position="878"/>
    </location>
</feature>
<feature type="region of interest" description="Disordered" evidence="14">
    <location>
        <begin position="807"/>
        <end position="878"/>
    </location>
</feature>
<dbReference type="InterPro" id="IPR037841">
    <property type="entry name" value="SET_SETD1A/B"/>
</dbReference>
<comment type="catalytic activity">
    <reaction evidence="12">
        <text>N(6)-methyl-L-lysyl(4)-[histone H3] + S-adenosyl-L-methionine = N(6),N(6)-dimethyl-L-lysyl(4)-[histone H3] + S-adenosyl-L-homocysteine + H(+)</text>
        <dbReference type="Rhea" id="RHEA:60268"/>
        <dbReference type="Rhea" id="RHEA-COMP:15540"/>
        <dbReference type="Rhea" id="RHEA-COMP:15543"/>
        <dbReference type="ChEBI" id="CHEBI:15378"/>
        <dbReference type="ChEBI" id="CHEBI:57856"/>
        <dbReference type="ChEBI" id="CHEBI:59789"/>
        <dbReference type="ChEBI" id="CHEBI:61929"/>
        <dbReference type="ChEBI" id="CHEBI:61976"/>
    </reaction>
</comment>
<dbReference type="InterPro" id="IPR046341">
    <property type="entry name" value="SET_dom_sf"/>
</dbReference>
<keyword evidence="10" id="KW-0539">Nucleus</keyword>
<keyword evidence="6" id="KW-0156">Chromatin regulator</keyword>
<dbReference type="InterPro" id="IPR035445">
    <property type="entry name" value="GYF-like_dom_sf"/>
</dbReference>
<evidence type="ECO:0000256" key="9">
    <source>
        <dbReference type="ARBA" id="ARBA00023163"/>
    </source>
</evidence>
<dbReference type="GO" id="GO:0032259">
    <property type="term" value="P:methylation"/>
    <property type="evidence" value="ECO:0007669"/>
    <property type="project" value="UniProtKB-KW"/>
</dbReference>
<dbReference type="PROSITE" id="PS50280">
    <property type="entry name" value="SET"/>
    <property type="match status" value="1"/>
</dbReference>
<evidence type="ECO:0000256" key="12">
    <source>
        <dbReference type="ARBA" id="ARBA00047583"/>
    </source>
</evidence>
<accession>A0AAV0H883</accession>
<evidence type="ECO:0000256" key="4">
    <source>
        <dbReference type="ARBA" id="ARBA00022679"/>
    </source>
</evidence>
<feature type="region of interest" description="Disordered" evidence="14">
    <location>
        <begin position="192"/>
        <end position="226"/>
    </location>
</feature>
<evidence type="ECO:0000256" key="2">
    <source>
        <dbReference type="ARBA" id="ARBA00012182"/>
    </source>
</evidence>
<comment type="subcellular location">
    <subcellularLocation>
        <location evidence="1">Nucleus</location>
    </subcellularLocation>
</comment>
<evidence type="ECO:0000256" key="14">
    <source>
        <dbReference type="SAM" id="MobiDB-lite"/>
    </source>
</evidence>
<dbReference type="CDD" id="cd19169">
    <property type="entry name" value="SET_SETD1"/>
    <property type="match status" value="1"/>
</dbReference>
<evidence type="ECO:0000313" key="18">
    <source>
        <dbReference type="EMBL" id="CAI0381447.1"/>
    </source>
</evidence>
<feature type="domain" description="SET" evidence="15">
    <location>
        <begin position="1037"/>
        <end position="1154"/>
    </location>
</feature>
<dbReference type="InterPro" id="IPR044570">
    <property type="entry name" value="Set1-like"/>
</dbReference>
<dbReference type="PROSITE" id="PS50829">
    <property type="entry name" value="GYF"/>
    <property type="match status" value="1"/>
</dbReference>
<dbReference type="SUPFAM" id="SSF55277">
    <property type="entry name" value="GYF domain"/>
    <property type="match status" value="1"/>
</dbReference>
<dbReference type="Gene3D" id="3.30.1490.40">
    <property type="match status" value="1"/>
</dbReference>
<feature type="domain" description="GYF" evidence="16">
    <location>
        <begin position="235"/>
        <end position="285"/>
    </location>
</feature>
<evidence type="ECO:0000256" key="10">
    <source>
        <dbReference type="ARBA" id="ARBA00023242"/>
    </source>
</evidence>
<dbReference type="GO" id="GO:0048188">
    <property type="term" value="C:Set1C/COMPASS complex"/>
    <property type="evidence" value="ECO:0007669"/>
    <property type="project" value="InterPro"/>
</dbReference>
<keyword evidence="4" id="KW-0808">Transferase</keyword>
<organism evidence="18 19">
    <name type="scientific">Linum tenue</name>
    <dbReference type="NCBI Taxonomy" id="586396"/>
    <lineage>
        <taxon>Eukaryota</taxon>
        <taxon>Viridiplantae</taxon>
        <taxon>Streptophyta</taxon>
        <taxon>Embryophyta</taxon>
        <taxon>Tracheophyta</taxon>
        <taxon>Spermatophyta</taxon>
        <taxon>Magnoliopsida</taxon>
        <taxon>eudicotyledons</taxon>
        <taxon>Gunneridae</taxon>
        <taxon>Pentapetalae</taxon>
        <taxon>rosids</taxon>
        <taxon>fabids</taxon>
        <taxon>Malpighiales</taxon>
        <taxon>Linaceae</taxon>
        <taxon>Linum</taxon>
    </lineage>
</organism>
<dbReference type="PROSITE" id="PS50868">
    <property type="entry name" value="POST_SET"/>
    <property type="match status" value="1"/>
</dbReference>
<dbReference type="SUPFAM" id="SSF82199">
    <property type="entry name" value="SET domain"/>
    <property type="match status" value="1"/>
</dbReference>
<keyword evidence="7" id="KW-0694">RNA-binding</keyword>
<evidence type="ECO:0000256" key="11">
    <source>
        <dbReference type="ARBA" id="ARBA00047571"/>
    </source>
</evidence>
<name>A0AAV0H883_9ROSI</name>